<feature type="non-terminal residue" evidence="2">
    <location>
        <position position="64"/>
    </location>
</feature>
<reference evidence="2" key="1">
    <citation type="submission" date="2020-10" db="EMBL/GenBank/DDBJ databases">
        <authorList>
            <person name="Gilroy R."/>
        </authorList>
    </citation>
    <scope>NUCLEOTIDE SEQUENCE</scope>
    <source>
        <strain evidence="2">ChiW17-6978</strain>
    </source>
</reference>
<protein>
    <submittedName>
        <fullName evidence="2">Exodeoxyribonuclease VII large subunit</fullName>
    </submittedName>
</protein>
<dbReference type="GO" id="GO:0006308">
    <property type="term" value="P:DNA catabolic process"/>
    <property type="evidence" value="ECO:0007669"/>
    <property type="project" value="InterPro"/>
</dbReference>
<dbReference type="InterPro" id="IPR003753">
    <property type="entry name" value="Exonuc_VII_L"/>
</dbReference>
<reference evidence="2" key="2">
    <citation type="journal article" date="2021" name="PeerJ">
        <title>Extensive microbial diversity within the chicken gut microbiome revealed by metagenomics and culture.</title>
        <authorList>
            <person name="Gilroy R."/>
            <person name="Ravi A."/>
            <person name="Getino M."/>
            <person name="Pursley I."/>
            <person name="Horton D.L."/>
            <person name="Alikhan N.F."/>
            <person name="Baker D."/>
            <person name="Gharbi K."/>
            <person name="Hall N."/>
            <person name="Watson M."/>
            <person name="Adriaenssens E.M."/>
            <person name="Foster-Nyarko E."/>
            <person name="Jarju S."/>
            <person name="Secka A."/>
            <person name="Antonio M."/>
            <person name="Oren A."/>
            <person name="Chaudhuri R.R."/>
            <person name="La Ragione R."/>
            <person name="Hildebrand F."/>
            <person name="Pallen M.J."/>
        </authorList>
    </citation>
    <scope>NUCLEOTIDE SEQUENCE</scope>
    <source>
        <strain evidence="2">ChiW17-6978</strain>
    </source>
</reference>
<accession>A0A9D1GRJ7</accession>
<evidence type="ECO:0000313" key="3">
    <source>
        <dbReference type="Proteomes" id="UP000886758"/>
    </source>
</evidence>
<dbReference type="AlphaFoldDB" id="A0A9D1GRJ7"/>
<name>A0A9D1GRJ7_9MOLU</name>
<dbReference type="EMBL" id="DVLF01000084">
    <property type="protein sequence ID" value="HIT49904.1"/>
    <property type="molecule type" value="Genomic_DNA"/>
</dbReference>
<gene>
    <name evidence="2" type="ORF">IAD46_02645</name>
</gene>
<sequence>MEERYLTVSALTKYIKYKFDHDHHLEEVLLEGEISNFKHHSRGHFYFTLKDEFASISVTMFSSF</sequence>
<dbReference type="GO" id="GO:0009318">
    <property type="term" value="C:exodeoxyribonuclease VII complex"/>
    <property type="evidence" value="ECO:0007669"/>
    <property type="project" value="InterPro"/>
</dbReference>
<dbReference type="GO" id="GO:0003676">
    <property type="term" value="F:nucleic acid binding"/>
    <property type="evidence" value="ECO:0007669"/>
    <property type="project" value="InterPro"/>
</dbReference>
<dbReference type="PANTHER" id="PTHR30008">
    <property type="entry name" value="EXODEOXYRIBONUCLEASE 7 LARGE SUBUNIT"/>
    <property type="match status" value="1"/>
</dbReference>
<evidence type="ECO:0000313" key="2">
    <source>
        <dbReference type="EMBL" id="HIT49904.1"/>
    </source>
</evidence>
<evidence type="ECO:0000259" key="1">
    <source>
        <dbReference type="Pfam" id="PF13742"/>
    </source>
</evidence>
<feature type="domain" description="OB-fold nucleic acid binding" evidence="1">
    <location>
        <begin position="6"/>
        <end position="63"/>
    </location>
</feature>
<dbReference type="InterPro" id="IPR025824">
    <property type="entry name" value="OB-fold_nuc-bd_dom"/>
</dbReference>
<dbReference type="GO" id="GO:0008855">
    <property type="term" value="F:exodeoxyribonuclease VII activity"/>
    <property type="evidence" value="ECO:0007669"/>
    <property type="project" value="InterPro"/>
</dbReference>
<dbReference type="Pfam" id="PF13742">
    <property type="entry name" value="tRNA_anti_2"/>
    <property type="match status" value="1"/>
</dbReference>
<dbReference type="CDD" id="cd04489">
    <property type="entry name" value="ExoVII_LU_OBF"/>
    <property type="match status" value="1"/>
</dbReference>
<dbReference type="PANTHER" id="PTHR30008:SF0">
    <property type="entry name" value="EXODEOXYRIBONUCLEASE 7 LARGE SUBUNIT"/>
    <property type="match status" value="1"/>
</dbReference>
<organism evidence="2 3">
    <name type="scientific">Candidatus Pelethenecus faecipullorum</name>
    <dbReference type="NCBI Taxonomy" id="2840900"/>
    <lineage>
        <taxon>Bacteria</taxon>
        <taxon>Bacillati</taxon>
        <taxon>Mycoplasmatota</taxon>
        <taxon>Mollicutes</taxon>
        <taxon>Candidatus Pelethenecus</taxon>
    </lineage>
</organism>
<proteinExistence type="predicted"/>
<comment type="caution">
    <text evidence="2">The sequence shown here is derived from an EMBL/GenBank/DDBJ whole genome shotgun (WGS) entry which is preliminary data.</text>
</comment>
<dbReference type="Proteomes" id="UP000886758">
    <property type="component" value="Unassembled WGS sequence"/>
</dbReference>